<organism evidence="1">
    <name type="scientific">marine sediment metagenome</name>
    <dbReference type="NCBI Taxonomy" id="412755"/>
    <lineage>
        <taxon>unclassified sequences</taxon>
        <taxon>metagenomes</taxon>
        <taxon>ecological metagenomes</taxon>
    </lineage>
</organism>
<dbReference type="AlphaFoldDB" id="A0A0F9F920"/>
<sequence>SWVRRFGEENLVLDYDTDQIIAIAADVQKIYDRLKAADFLTIDEKREAVGYPSTDGGNVILIPITMIPLAMVSDGDVEGLKSHIAYVAKMLATENISIDGYNGAE</sequence>
<proteinExistence type="predicted"/>
<feature type="non-terminal residue" evidence="1">
    <location>
        <position position="1"/>
    </location>
</feature>
<name>A0A0F9F920_9ZZZZ</name>
<reference evidence="1" key="1">
    <citation type="journal article" date="2015" name="Nature">
        <title>Complex archaea that bridge the gap between prokaryotes and eukaryotes.</title>
        <authorList>
            <person name="Spang A."/>
            <person name="Saw J.H."/>
            <person name="Jorgensen S.L."/>
            <person name="Zaremba-Niedzwiedzka K."/>
            <person name="Martijn J."/>
            <person name="Lind A.E."/>
            <person name="van Eijk R."/>
            <person name="Schleper C."/>
            <person name="Guy L."/>
            <person name="Ettema T.J."/>
        </authorList>
    </citation>
    <scope>NUCLEOTIDE SEQUENCE</scope>
</reference>
<gene>
    <name evidence="1" type="ORF">LCGC14_2272540</name>
</gene>
<comment type="caution">
    <text evidence="1">The sequence shown here is derived from an EMBL/GenBank/DDBJ whole genome shotgun (WGS) entry which is preliminary data.</text>
</comment>
<accession>A0A0F9F920</accession>
<protein>
    <submittedName>
        <fullName evidence="1">Uncharacterized protein</fullName>
    </submittedName>
</protein>
<dbReference type="EMBL" id="LAZR01031449">
    <property type="protein sequence ID" value="KKL53725.1"/>
    <property type="molecule type" value="Genomic_DNA"/>
</dbReference>
<evidence type="ECO:0000313" key="1">
    <source>
        <dbReference type="EMBL" id="KKL53725.1"/>
    </source>
</evidence>